<comment type="similarity">
    <text evidence="1">Belongs to the cytochrome P450 family.</text>
</comment>
<name>A0A9N9KTH0_9HELO</name>
<dbReference type="PRINTS" id="PR00385">
    <property type="entry name" value="P450"/>
</dbReference>
<feature type="signal peptide" evidence="2">
    <location>
        <begin position="1"/>
        <end position="17"/>
    </location>
</feature>
<dbReference type="Proteomes" id="UP000696280">
    <property type="component" value="Unassembled WGS sequence"/>
</dbReference>
<dbReference type="GO" id="GO:0020037">
    <property type="term" value="F:heme binding"/>
    <property type="evidence" value="ECO:0007669"/>
    <property type="project" value="InterPro"/>
</dbReference>
<dbReference type="PANTHER" id="PTHR24305:SF166">
    <property type="entry name" value="CYTOCHROME P450 12A4, MITOCHONDRIAL-RELATED"/>
    <property type="match status" value="1"/>
</dbReference>
<evidence type="ECO:0000256" key="2">
    <source>
        <dbReference type="SAM" id="SignalP"/>
    </source>
</evidence>
<dbReference type="PANTHER" id="PTHR24305">
    <property type="entry name" value="CYTOCHROME P450"/>
    <property type="match status" value="1"/>
</dbReference>
<dbReference type="Gene3D" id="1.10.630.10">
    <property type="entry name" value="Cytochrome P450"/>
    <property type="match status" value="1"/>
</dbReference>
<comment type="caution">
    <text evidence="3">The sequence shown here is derived from an EMBL/GenBank/DDBJ whole genome shotgun (WGS) entry which is preliminary data.</text>
</comment>
<dbReference type="InterPro" id="IPR050121">
    <property type="entry name" value="Cytochrome_P450_monoxygenase"/>
</dbReference>
<dbReference type="Pfam" id="PF00067">
    <property type="entry name" value="p450"/>
    <property type="match status" value="1"/>
</dbReference>
<dbReference type="AlphaFoldDB" id="A0A9N9KTH0"/>
<gene>
    <name evidence="3" type="ORF">HYFRA_00005507</name>
</gene>
<sequence length="568" mass="64105">MSYTILSVLFFPPLTFALWNLQCLLRNYRAAKSMDIPIIIVLASGDNPVWILLSTPVLLVLSFLFGEIDIVKYGKPGWESKNKYKMHEELGDVVRQVSPGHNWLYVCNAEAVNEIFKRKEDFDRPPDFGARCFWTQHIYRADWQRQRKITSAPFSDKNNALVFSESLRQAREVLQFWKSDKKPITSTDTDTRTLSLHVLSGGGFGKSYSFQESGEKPEEGVEREIHMFNYRDSINLILENCLLILVMGPRLLGYLSGLVGLPYIGSLARVGQATIDFKDHMTKMLVEEKAAISNGILRSPTITNSLIRASQDNSATSGLTEDEIYGNIFVYNFAGYDTIATTLNWALYLLAAHPEIQDWISEEINEVLGDEDAENVDFRVVYSRLNRCLAVFYETVRLWNPLIGICKSTSLVPQRLTVGNKTIIIPPNTRIETISDTNDIQELDTQSNSRISLESFKTFPKGSFIAWSEGSTLSGQKVQPGGIHCSYDKLHRVEVVPNSGETHQDTRERVKRVVNDNVVVLLLQMRERTKERWAALGGGLEQSRLTAGCGSCFFGVKVSLQYLTSVNP</sequence>
<dbReference type="SUPFAM" id="SSF48264">
    <property type="entry name" value="Cytochrome P450"/>
    <property type="match status" value="1"/>
</dbReference>
<dbReference type="GO" id="GO:0016705">
    <property type="term" value="F:oxidoreductase activity, acting on paired donors, with incorporation or reduction of molecular oxygen"/>
    <property type="evidence" value="ECO:0007669"/>
    <property type="project" value="InterPro"/>
</dbReference>
<organism evidence="3 4">
    <name type="scientific">Hymenoscyphus fraxineus</name>
    <dbReference type="NCBI Taxonomy" id="746836"/>
    <lineage>
        <taxon>Eukaryota</taxon>
        <taxon>Fungi</taxon>
        <taxon>Dikarya</taxon>
        <taxon>Ascomycota</taxon>
        <taxon>Pezizomycotina</taxon>
        <taxon>Leotiomycetes</taxon>
        <taxon>Helotiales</taxon>
        <taxon>Helotiaceae</taxon>
        <taxon>Hymenoscyphus</taxon>
    </lineage>
</organism>
<reference evidence="3" key="1">
    <citation type="submission" date="2021-07" db="EMBL/GenBank/DDBJ databases">
        <authorList>
            <person name="Durling M."/>
        </authorList>
    </citation>
    <scope>NUCLEOTIDE SEQUENCE</scope>
</reference>
<dbReference type="InterPro" id="IPR036396">
    <property type="entry name" value="Cyt_P450_sf"/>
</dbReference>
<evidence type="ECO:0008006" key="5">
    <source>
        <dbReference type="Google" id="ProtNLM"/>
    </source>
</evidence>
<dbReference type="InterPro" id="IPR001128">
    <property type="entry name" value="Cyt_P450"/>
</dbReference>
<protein>
    <recommendedName>
        <fullName evidence="5">Cytochrome P450</fullName>
    </recommendedName>
</protein>
<accession>A0A9N9KTH0</accession>
<keyword evidence="4" id="KW-1185">Reference proteome</keyword>
<evidence type="ECO:0000313" key="4">
    <source>
        <dbReference type="Proteomes" id="UP000696280"/>
    </source>
</evidence>
<dbReference type="GO" id="GO:0005506">
    <property type="term" value="F:iron ion binding"/>
    <property type="evidence" value="ECO:0007669"/>
    <property type="project" value="InterPro"/>
</dbReference>
<evidence type="ECO:0000256" key="1">
    <source>
        <dbReference type="ARBA" id="ARBA00010617"/>
    </source>
</evidence>
<dbReference type="OrthoDB" id="1470350at2759"/>
<dbReference type="EMBL" id="CAJVRL010000044">
    <property type="protein sequence ID" value="CAG8951707.1"/>
    <property type="molecule type" value="Genomic_DNA"/>
</dbReference>
<feature type="chain" id="PRO_5040475868" description="Cytochrome P450" evidence="2">
    <location>
        <begin position="18"/>
        <end position="568"/>
    </location>
</feature>
<proteinExistence type="inferred from homology"/>
<keyword evidence="2" id="KW-0732">Signal</keyword>
<evidence type="ECO:0000313" key="3">
    <source>
        <dbReference type="EMBL" id="CAG8951707.1"/>
    </source>
</evidence>
<dbReference type="GO" id="GO:0004497">
    <property type="term" value="F:monooxygenase activity"/>
    <property type="evidence" value="ECO:0007669"/>
    <property type="project" value="InterPro"/>
</dbReference>